<evidence type="ECO:0000256" key="5">
    <source>
        <dbReference type="ARBA" id="ARBA00022714"/>
    </source>
</evidence>
<dbReference type="PANTHER" id="PTHR47354">
    <property type="entry name" value="NADH OXIDOREDUCTASE HCR"/>
    <property type="match status" value="1"/>
</dbReference>
<dbReference type="Pfam" id="PF01794">
    <property type="entry name" value="Ferric_reduct"/>
    <property type="match status" value="1"/>
</dbReference>
<comment type="caution">
    <text evidence="15">The sequence shown here is derived from an EMBL/GenBank/DDBJ whole genome shotgun (WGS) entry which is preliminary data.</text>
</comment>
<name>A0A7X0RIV5_9ACTN</name>
<dbReference type="GO" id="GO:0051537">
    <property type="term" value="F:2 iron, 2 sulfur cluster binding"/>
    <property type="evidence" value="ECO:0007669"/>
    <property type="project" value="UniProtKB-KW"/>
</dbReference>
<dbReference type="GO" id="GO:0050660">
    <property type="term" value="F:flavin adenine dinucleotide binding"/>
    <property type="evidence" value="ECO:0007669"/>
    <property type="project" value="TreeGrafter"/>
</dbReference>
<comment type="cofactor">
    <cofactor evidence="1">
        <name>FAD</name>
        <dbReference type="ChEBI" id="CHEBI:57692"/>
    </cofactor>
</comment>
<dbReference type="AlphaFoldDB" id="A0A7X0RIV5"/>
<sequence>MQLVGGPGPSRRTDAAVASVALAVAALTLVVTTHVAFRSGNDLLLILRHPLTLQASQALWTGLASANLMILQVVCLARLPWLERAWGRGRLTRWHRWLGFWSFWLMVVHVGLFALQRVLRRPGRAGQALTDVFLREPWMLWATIGTVLIVLVVLTSLAVARARLRYETWHLLHLWAYVGMAAALPHMLVASDFHTPWVTAYWWGLYLGALGLVVAFRVVLPTWRSWREPLRVLQVEEEAAGAVSVVVGGGVRRLGARPGQFLVWRFLGPRGWSRGHPYSLSDAPTDTRTRITVGGSGDGALRLRSLTPGARVLVEGPYGGLPTTRRRHPHLVLMAAGVGITPLRSLLGALEAAPGEVTVLHRVRDDGDRLFAEEIDELATRHGVRVVVLAGPRRAPFSWLPAGVEDTETEALQRLLPDLLASDLLLCGPPGWSDAVEHAARLAGVRRRDLHREDFAW</sequence>
<keyword evidence="16" id="KW-1185">Reference proteome</keyword>
<evidence type="ECO:0000256" key="4">
    <source>
        <dbReference type="ARBA" id="ARBA00022692"/>
    </source>
</evidence>
<evidence type="ECO:0000256" key="13">
    <source>
        <dbReference type="SAM" id="Phobius"/>
    </source>
</evidence>
<dbReference type="EMBL" id="JACKXE010000001">
    <property type="protein sequence ID" value="MBB6629092.1"/>
    <property type="molecule type" value="Genomic_DNA"/>
</dbReference>
<dbReference type="PROSITE" id="PS51384">
    <property type="entry name" value="FAD_FR"/>
    <property type="match status" value="1"/>
</dbReference>
<evidence type="ECO:0000256" key="7">
    <source>
        <dbReference type="ARBA" id="ARBA00022827"/>
    </source>
</evidence>
<keyword evidence="4 13" id="KW-0812">Transmembrane</keyword>
<dbReference type="InterPro" id="IPR017927">
    <property type="entry name" value="FAD-bd_FR_type"/>
</dbReference>
<evidence type="ECO:0000313" key="15">
    <source>
        <dbReference type="EMBL" id="MBB6629092.1"/>
    </source>
</evidence>
<keyword evidence="12 13" id="KW-0472">Membrane</keyword>
<feature type="transmembrane region" description="Helical" evidence="13">
    <location>
        <begin position="171"/>
        <end position="188"/>
    </location>
</feature>
<dbReference type="GO" id="GO:0046872">
    <property type="term" value="F:metal ion binding"/>
    <property type="evidence" value="ECO:0007669"/>
    <property type="project" value="UniProtKB-KW"/>
</dbReference>
<evidence type="ECO:0000256" key="6">
    <source>
        <dbReference type="ARBA" id="ARBA00022723"/>
    </source>
</evidence>
<evidence type="ECO:0000256" key="12">
    <source>
        <dbReference type="ARBA" id="ARBA00023136"/>
    </source>
</evidence>
<feature type="transmembrane region" description="Helical" evidence="13">
    <location>
        <begin position="200"/>
        <end position="220"/>
    </location>
</feature>
<evidence type="ECO:0000256" key="8">
    <source>
        <dbReference type="ARBA" id="ARBA00022989"/>
    </source>
</evidence>
<feature type="transmembrane region" description="Helical" evidence="13">
    <location>
        <begin position="15"/>
        <end position="37"/>
    </location>
</feature>
<dbReference type="Pfam" id="PF00175">
    <property type="entry name" value="NAD_binding_1"/>
    <property type="match status" value="1"/>
</dbReference>
<dbReference type="GO" id="GO:0016020">
    <property type="term" value="C:membrane"/>
    <property type="evidence" value="ECO:0007669"/>
    <property type="project" value="UniProtKB-SubCell"/>
</dbReference>
<protein>
    <submittedName>
        <fullName evidence="15">Ferric reductase-like transmembrane domain-containing protein</fullName>
    </submittedName>
</protein>
<evidence type="ECO:0000259" key="14">
    <source>
        <dbReference type="PROSITE" id="PS51384"/>
    </source>
</evidence>
<dbReference type="GO" id="GO:0016491">
    <property type="term" value="F:oxidoreductase activity"/>
    <property type="evidence" value="ECO:0007669"/>
    <property type="project" value="UniProtKB-KW"/>
</dbReference>
<feature type="transmembrane region" description="Helical" evidence="13">
    <location>
        <begin position="98"/>
        <end position="118"/>
    </location>
</feature>
<feature type="transmembrane region" description="Helical" evidence="13">
    <location>
        <begin position="138"/>
        <end position="159"/>
    </location>
</feature>
<dbReference type="PANTHER" id="PTHR47354:SF8">
    <property type="entry name" value="1,2-PHENYLACETYL-COA EPOXIDASE, SUBUNIT E"/>
    <property type="match status" value="1"/>
</dbReference>
<evidence type="ECO:0000256" key="9">
    <source>
        <dbReference type="ARBA" id="ARBA00023002"/>
    </source>
</evidence>
<evidence type="ECO:0000256" key="2">
    <source>
        <dbReference type="ARBA" id="ARBA00004141"/>
    </source>
</evidence>
<dbReference type="Proteomes" id="UP000523955">
    <property type="component" value="Unassembled WGS sequence"/>
</dbReference>
<keyword evidence="8 13" id="KW-1133">Transmembrane helix</keyword>
<keyword evidence="9" id="KW-0560">Oxidoreductase</keyword>
<gene>
    <name evidence="15" type="ORF">H5V45_17325</name>
</gene>
<reference evidence="15 16" key="1">
    <citation type="submission" date="2020-08" db="EMBL/GenBank/DDBJ databases">
        <authorList>
            <person name="Seo M.-J."/>
        </authorList>
    </citation>
    <scope>NUCLEOTIDE SEQUENCE [LARGE SCALE GENOMIC DNA]</scope>
    <source>
        <strain evidence="15 16">KIGAM211</strain>
    </source>
</reference>
<dbReference type="InterPro" id="IPR013130">
    <property type="entry name" value="Fe3_Rdtase_TM_dom"/>
</dbReference>
<dbReference type="Gene3D" id="2.40.30.10">
    <property type="entry name" value="Translation factors"/>
    <property type="match status" value="1"/>
</dbReference>
<dbReference type="SUPFAM" id="SSF63380">
    <property type="entry name" value="Riboflavin synthase domain-like"/>
    <property type="match status" value="1"/>
</dbReference>
<dbReference type="SUPFAM" id="SSF52343">
    <property type="entry name" value="Ferredoxin reductase-like, C-terminal NADP-linked domain"/>
    <property type="match status" value="1"/>
</dbReference>
<keyword evidence="5" id="KW-0001">2Fe-2S</keyword>
<evidence type="ECO:0000256" key="11">
    <source>
        <dbReference type="ARBA" id="ARBA00023014"/>
    </source>
</evidence>
<keyword evidence="3" id="KW-0285">Flavoprotein</keyword>
<dbReference type="PRINTS" id="PR00406">
    <property type="entry name" value="CYTB5RDTASE"/>
</dbReference>
<keyword evidence="6" id="KW-0479">Metal-binding</keyword>
<dbReference type="Gene3D" id="3.40.50.80">
    <property type="entry name" value="Nucleotide-binding domain of ferredoxin-NADP reductase (FNR) module"/>
    <property type="match status" value="1"/>
</dbReference>
<feature type="domain" description="FAD-binding FR-type" evidence="14">
    <location>
        <begin position="225"/>
        <end position="324"/>
    </location>
</feature>
<evidence type="ECO:0000256" key="1">
    <source>
        <dbReference type="ARBA" id="ARBA00001974"/>
    </source>
</evidence>
<keyword evidence="7" id="KW-0274">FAD</keyword>
<dbReference type="InterPro" id="IPR039261">
    <property type="entry name" value="FNR_nucleotide-bd"/>
</dbReference>
<dbReference type="InterPro" id="IPR001433">
    <property type="entry name" value="OxRdtase_FAD/NAD-bd"/>
</dbReference>
<accession>A0A7X0RIV5</accession>
<proteinExistence type="predicted"/>
<comment type="subcellular location">
    <subcellularLocation>
        <location evidence="2">Membrane</location>
        <topology evidence="2">Multi-pass membrane protein</topology>
    </subcellularLocation>
</comment>
<evidence type="ECO:0000256" key="3">
    <source>
        <dbReference type="ARBA" id="ARBA00022630"/>
    </source>
</evidence>
<keyword evidence="10" id="KW-0408">Iron</keyword>
<evidence type="ECO:0000256" key="10">
    <source>
        <dbReference type="ARBA" id="ARBA00023004"/>
    </source>
</evidence>
<dbReference type="RefSeq" id="WP_185254082.1">
    <property type="nucleotide sequence ID" value="NZ_JACKXE010000001.1"/>
</dbReference>
<dbReference type="InterPro" id="IPR017938">
    <property type="entry name" value="Riboflavin_synthase-like_b-brl"/>
</dbReference>
<dbReference type="InterPro" id="IPR050415">
    <property type="entry name" value="MRET"/>
</dbReference>
<evidence type="ECO:0000313" key="16">
    <source>
        <dbReference type="Proteomes" id="UP000523955"/>
    </source>
</evidence>
<organism evidence="15 16">
    <name type="scientific">Nocardioides luti</name>
    <dbReference type="NCBI Taxonomy" id="2761101"/>
    <lineage>
        <taxon>Bacteria</taxon>
        <taxon>Bacillati</taxon>
        <taxon>Actinomycetota</taxon>
        <taxon>Actinomycetes</taxon>
        <taxon>Propionibacteriales</taxon>
        <taxon>Nocardioidaceae</taxon>
        <taxon>Nocardioides</taxon>
    </lineage>
</organism>
<keyword evidence="11" id="KW-0411">Iron-sulfur</keyword>